<keyword evidence="3" id="KW-1185">Reference proteome</keyword>
<accession>A0ABP7ECI4</accession>
<organism evidence="2 3">
    <name type="scientific">Microlunatus aurantiacus</name>
    <dbReference type="NCBI Taxonomy" id="446786"/>
    <lineage>
        <taxon>Bacteria</taxon>
        <taxon>Bacillati</taxon>
        <taxon>Actinomycetota</taxon>
        <taxon>Actinomycetes</taxon>
        <taxon>Propionibacteriales</taxon>
        <taxon>Propionibacteriaceae</taxon>
        <taxon>Microlunatus</taxon>
    </lineage>
</organism>
<dbReference type="Pfam" id="PF03009">
    <property type="entry name" value="GDPD"/>
    <property type="match status" value="1"/>
</dbReference>
<gene>
    <name evidence="2" type="ORF">GCM10022204_40480</name>
</gene>
<dbReference type="SUPFAM" id="SSF51695">
    <property type="entry name" value="PLC-like phosphodiesterases"/>
    <property type="match status" value="1"/>
</dbReference>
<sequence>MRAAEYAFLDADFLAFAHRGGAHYPPNLHRENSRHAFAQAVALGYRYLETDVHLTADGVLVAFHDEALDRVTDRTGRIAELPYEVVSRARIGGQDPIPLLSELFEDFPRARFNIDAKSAAAVAALARTIAEHDAYDRVCVSSFGIRRLHRLRRLLGPRTASAASSAGIAINRFGPWLTAVLDSPAPVLQMPIDRRVFGRDLRILTERLVATVHRHGKQVHIWTVDDAAQIEQLLAAGVDGIFTDRPDTLRSVLQRHGRWTSDQTPEVGS</sequence>
<dbReference type="PANTHER" id="PTHR43805:SF1">
    <property type="entry name" value="GP-PDE DOMAIN-CONTAINING PROTEIN"/>
    <property type="match status" value="1"/>
</dbReference>
<dbReference type="InterPro" id="IPR017946">
    <property type="entry name" value="PLC-like_Pdiesterase_TIM-brl"/>
</dbReference>
<dbReference type="PROSITE" id="PS51704">
    <property type="entry name" value="GP_PDE"/>
    <property type="match status" value="1"/>
</dbReference>
<proteinExistence type="predicted"/>
<comment type="caution">
    <text evidence="2">The sequence shown here is derived from an EMBL/GenBank/DDBJ whole genome shotgun (WGS) entry which is preliminary data.</text>
</comment>
<dbReference type="RefSeq" id="WP_344814266.1">
    <property type="nucleotide sequence ID" value="NZ_BAAAYX010000020.1"/>
</dbReference>
<reference evidence="3" key="1">
    <citation type="journal article" date="2019" name="Int. J. Syst. Evol. Microbiol.">
        <title>The Global Catalogue of Microorganisms (GCM) 10K type strain sequencing project: providing services to taxonomists for standard genome sequencing and annotation.</title>
        <authorList>
            <consortium name="The Broad Institute Genomics Platform"/>
            <consortium name="The Broad Institute Genome Sequencing Center for Infectious Disease"/>
            <person name="Wu L."/>
            <person name="Ma J."/>
        </authorList>
    </citation>
    <scope>NUCLEOTIDE SEQUENCE [LARGE SCALE GENOMIC DNA]</scope>
    <source>
        <strain evidence="3">JCM 16548</strain>
    </source>
</reference>
<dbReference type="Gene3D" id="3.20.20.190">
    <property type="entry name" value="Phosphatidylinositol (PI) phosphodiesterase"/>
    <property type="match status" value="1"/>
</dbReference>
<dbReference type="Proteomes" id="UP001500051">
    <property type="component" value="Unassembled WGS sequence"/>
</dbReference>
<dbReference type="PANTHER" id="PTHR43805">
    <property type="entry name" value="GLYCEROPHOSPHORYL DIESTER PHOSPHODIESTERASE"/>
    <property type="match status" value="1"/>
</dbReference>
<evidence type="ECO:0000313" key="3">
    <source>
        <dbReference type="Proteomes" id="UP001500051"/>
    </source>
</evidence>
<evidence type="ECO:0000259" key="1">
    <source>
        <dbReference type="PROSITE" id="PS51704"/>
    </source>
</evidence>
<feature type="domain" description="GP-PDE" evidence="1">
    <location>
        <begin position="13"/>
        <end position="253"/>
    </location>
</feature>
<dbReference type="InterPro" id="IPR030395">
    <property type="entry name" value="GP_PDE_dom"/>
</dbReference>
<dbReference type="EMBL" id="BAAAYX010000020">
    <property type="protein sequence ID" value="GAA3716612.1"/>
    <property type="molecule type" value="Genomic_DNA"/>
</dbReference>
<protein>
    <submittedName>
        <fullName evidence="2">Glycerophosphodiester phosphodiesterase</fullName>
    </submittedName>
</protein>
<name>A0ABP7ECI4_9ACTN</name>
<evidence type="ECO:0000313" key="2">
    <source>
        <dbReference type="EMBL" id="GAA3716612.1"/>
    </source>
</evidence>